<proteinExistence type="predicted"/>
<evidence type="ECO:0000313" key="3">
    <source>
        <dbReference type="Proteomes" id="UP000279275"/>
    </source>
</evidence>
<feature type="transmembrane region" description="Helical" evidence="1">
    <location>
        <begin position="95"/>
        <end position="115"/>
    </location>
</feature>
<sequence length="121" mass="12008">MSIVIAVLNALVVVVSGVSCLVGLLRPHLALPAGESVTPGVTLFLGGYAARAIPLSVVALAVLATGNRAAIIPILVVAGLAQIGDAALGARLHNYPMAATCVGLGAVHLGTAIWLTNGARI</sequence>
<name>A0A3M2L3T6_9NOCA</name>
<accession>A0A3M2L3T6</accession>
<evidence type="ECO:0008006" key="4">
    <source>
        <dbReference type="Google" id="ProtNLM"/>
    </source>
</evidence>
<protein>
    <recommendedName>
        <fullName evidence="4">DUF4267 domain-containing protein</fullName>
    </recommendedName>
</protein>
<keyword evidence="1" id="KW-0812">Transmembrane</keyword>
<evidence type="ECO:0000256" key="1">
    <source>
        <dbReference type="SAM" id="Phobius"/>
    </source>
</evidence>
<dbReference type="AlphaFoldDB" id="A0A3M2L3T6"/>
<dbReference type="Proteomes" id="UP000279275">
    <property type="component" value="Unassembled WGS sequence"/>
</dbReference>
<feature type="transmembrane region" description="Helical" evidence="1">
    <location>
        <begin position="44"/>
        <end position="63"/>
    </location>
</feature>
<dbReference type="RefSeq" id="WP_122189114.1">
    <property type="nucleotide sequence ID" value="NZ_RFFH01000007.1"/>
</dbReference>
<dbReference type="OrthoDB" id="4557382at2"/>
<evidence type="ECO:0000313" key="2">
    <source>
        <dbReference type="EMBL" id="RMI31163.1"/>
    </source>
</evidence>
<comment type="caution">
    <text evidence="2">The sequence shown here is derived from an EMBL/GenBank/DDBJ whole genome shotgun (WGS) entry which is preliminary data.</text>
</comment>
<dbReference type="EMBL" id="RFFH01000007">
    <property type="protein sequence ID" value="RMI31163.1"/>
    <property type="molecule type" value="Genomic_DNA"/>
</dbReference>
<feature type="transmembrane region" description="Helical" evidence="1">
    <location>
        <begin position="70"/>
        <end position="89"/>
    </location>
</feature>
<gene>
    <name evidence="2" type="ORF">EBN03_17395</name>
</gene>
<keyword evidence="3" id="KW-1185">Reference proteome</keyword>
<keyword evidence="1" id="KW-0472">Membrane</keyword>
<keyword evidence="1" id="KW-1133">Transmembrane helix</keyword>
<reference evidence="2 3" key="1">
    <citation type="submission" date="2018-10" db="EMBL/GenBank/DDBJ databases">
        <title>Isolation from cow dung.</title>
        <authorList>
            <person name="Ling L."/>
        </authorList>
    </citation>
    <scope>NUCLEOTIDE SEQUENCE [LARGE SCALE GENOMIC DNA]</scope>
    <source>
        <strain evidence="2 3">NEAU-LL90</strain>
    </source>
</reference>
<organism evidence="2 3">
    <name type="scientific">Nocardia stercoris</name>
    <dbReference type="NCBI Taxonomy" id="2483361"/>
    <lineage>
        <taxon>Bacteria</taxon>
        <taxon>Bacillati</taxon>
        <taxon>Actinomycetota</taxon>
        <taxon>Actinomycetes</taxon>
        <taxon>Mycobacteriales</taxon>
        <taxon>Nocardiaceae</taxon>
        <taxon>Nocardia</taxon>
    </lineage>
</organism>